<feature type="chain" id="PRO_5045569212" evidence="1">
    <location>
        <begin position="19"/>
        <end position="180"/>
    </location>
</feature>
<organism evidence="2 3">
    <name type="scientific">Alkalimonas mucilaginosa</name>
    <dbReference type="NCBI Taxonomy" id="3057676"/>
    <lineage>
        <taxon>Bacteria</taxon>
        <taxon>Pseudomonadati</taxon>
        <taxon>Pseudomonadota</taxon>
        <taxon>Gammaproteobacteria</taxon>
        <taxon>Alkalimonas</taxon>
    </lineage>
</organism>
<proteinExistence type="predicted"/>
<accession>A0ABU7JMD3</accession>
<dbReference type="RefSeq" id="WP_330089415.1">
    <property type="nucleotide sequence ID" value="NZ_JAUGZK010000034.1"/>
</dbReference>
<protein>
    <submittedName>
        <fullName evidence="2">Uncharacterized protein</fullName>
    </submittedName>
</protein>
<comment type="caution">
    <text evidence="2">The sequence shown here is derived from an EMBL/GenBank/DDBJ whole genome shotgun (WGS) entry which is preliminary data.</text>
</comment>
<dbReference type="EMBL" id="JAUGZK010000034">
    <property type="protein sequence ID" value="MEE2026123.1"/>
    <property type="molecule type" value="Genomic_DNA"/>
</dbReference>
<gene>
    <name evidence="2" type="ORF">QWF21_17950</name>
</gene>
<evidence type="ECO:0000313" key="3">
    <source>
        <dbReference type="Proteomes" id="UP001339167"/>
    </source>
</evidence>
<feature type="signal peptide" evidence="1">
    <location>
        <begin position="1"/>
        <end position="18"/>
    </location>
</feature>
<reference evidence="2 3" key="1">
    <citation type="submission" date="2023-06" db="EMBL/GenBank/DDBJ databases">
        <title>Alkalimonas sp., MEB004 an alkaliphilic bacterium isolated from Lonar Lake, India.</title>
        <authorList>
            <person name="Joshi A."/>
            <person name="Thite S."/>
        </authorList>
    </citation>
    <scope>NUCLEOTIDE SEQUENCE [LARGE SCALE GENOMIC DNA]</scope>
    <source>
        <strain evidence="2 3">MEB004</strain>
    </source>
</reference>
<name>A0ABU7JMD3_9GAMM</name>
<keyword evidence="3" id="KW-1185">Reference proteome</keyword>
<dbReference type="Proteomes" id="UP001339167">
    <property type="component" value="Unassembled WGS sequence"/>
</dbReference>
<evidence type="ECO:0000256" key="1">
    <source>
        <dbReference type="SAM" id="SignalP"/>
    </source>
</evidence>
<sequence length="180" mass="20593">MKKAIFAVLFCYAATATASLEPIYMNRLTFSQLQMSAETLDNINVDMIGVLSLNSDGRVYLCESLDACLSWSPTKLEVDIAALKRYEQYEQYDTDWYSIFDLCHVQVSGEYVRDAAEDYGNRLGLLTGNNIRIMLSVSRVDYADFNPHCRAWNLAVETSKKNGNEAFLLERVKRMKFQTH</sequence>
<evidence type="ECO:0000313" key="2">
    <source>
        <dbReference type="EMBL" id="MEE2026123.1"/>
    </source>
</evidence>
<keyword evidence="1" id="KW-0732">Signal</keyword>